<dbReference type="RefSeq" id="WP_231933200.1">
    <property type="nucleotide sequence ID" value="NZ_CP036349.1"/>
</dbReference>
<name>A0A518K6N6_9BACT</name>
<evidence type="ECO:0000256" key="11">
    <source>
        <dbReference type="ARBA" id="ARBA00023239"/>
    </source>
</evidence>
<keyword evidence="16" id="KW-1185">Reference proteome</keyword>
<evidence type="ECO:0000256" key="8">
    <source>
        <dbReference type="ARBA" id="ARBA00022827"/>
    </source>
</evidence>
<dbReference type="Gene3D" id="1.25.40.80">
    <property type="match status" value="1"/>
</dbReference>
<dbReference type="Gene3D" id="3.40.50.620">
    <property type="entry name" value="HUPs"/>
    <property type="match status" value="1"/>
</dbReference>
<evidence type="ECO:0000256" key="12">
    <source>
        <dbReference type="ARBA" id="ARBA00031671"/>
    </source>
</evidence>
<evidence type="ECO:0000256" key="6">
    <source>
        <dbReference type="ARBA" id="ARBA00022630"/>
    </source>
</evidence>
<dbReference type="SUPFAM" id="SSF52425">
    <property type="entry name" value="Cryptochrome/photolyase, N-terminal domain"/>
    <property type="match status" value="1"/>
</dbReference>
<dbReference type="GO" id="GO:0000719">
    <property type="term" value="P:photoreactive repair"/>
    <property type="evidence" value="ECO:0007669"/>
    <property type="project" value="TreeGrafter"/>
</dbReference>
<gene>
    <name evidence="15" type="ORF">Spa11_16590</name>
</gene>
<evidence type="ECO:0000256" key="4">
    <source>
        <dbReference type="ARBA" id="ARBA00013149"/>
    </source>
</evidence>
<dbReference type="InterPro" id="IPR036155">
    <property type="entry name" value="Crypto/Photolyase_N_sf"/>
</dbReference>
<evidence type="ECO:0000256" key="7">
    <source>
        <dbReference type="ARBA" id="ARBA00022763"/>
    </source>
</evidence>
<keyword evidence="9" id="KW-0238">DNA-binding</keyword>
<evidence type="ECO:0000313" key="16">
    <source>
        <dbReference type="Proteomes" id="UP000316426"/>
    </source>
</evidence>
<evidence type="ECO:0000256" key="13">
    <source>
        <dbReference type="ARBA" id="ARBA00033999"/>
    </source>
</evidence>
<dbReference type="GO" id="GO:0003904">
    <property type="term" value="F:deoxyribodipyrimidine photo-lyase activity"/>
    <property type="evidence" value="ECO:0007669"/>
    <property type="project" value="UniProtKB-EC"/>
</dbReference>
<keyword evidence="10" id="KW-0234">DNA repair</keyword>
<dbReference type="GO" id="GO:0003677">
    <property type="term" value="F:DNA binding"/>
    <property type="evidence" value="ECO:0007669"/>
    <property type="project" value="UniProtKB-KW"/>
</dbReference>
<dbReference type="InterPro" id="IPR006050">
    <property type="entry name" value="DNA_photolyase_N"/>
</dbReference>
<evidence type="ECO:0000256" key="1">
    <source>
        <dbReference type="ARBA" id="ARBA00001932"/>
    </source>
</evidence>
<comment type="cofactor">
    <cofactor evidence="1">
        <name>(6R)-5,10-methylene-5,6,7,8-tetrahydrofolate</name>
        <dbReference type="ChEBI" id="CHEBI:15636"/>
    </cofactor>
</comment>
<evidence type="ECO:0000256" key="10">
    <source>
        <dbReference type="ARBA" id="ARBA00023204"/>
    </source>
</evidence>
<keyword evidence="8" id="KW-0274">FAD</keyword>
<dbReference type="InterPro" id="IPR014729">
    <property type="entry name" value="Rossmann-like_a/b/a_fold"/>
</dbReference>
<dbReference type="FunFam" id="1.10.579.10:FF:000002">
    <property type="entry name" value="Deoxyribodipyrimidine photolyase"/>
    <property type="match status" value="1"/>
</dbReference>
<dbReference type="PANTHER" id="PTHR10211">
    <property type="entry name" value="DEOXYRIBODIPYRIMIDINE PHOTOLYASE"/>
    <property type="match status" value="1"/>
</dbReference>
<evidence type="ECO:0000259" key="14">
    <source>
        <dbReference type="PROSITE" id="PS51645"/>
    </source>
</evidence>
<reference evidence="15 16" key="1">
    <citation type="submission" date="2019-02" db="EMBL/GenBank/DDBJ databases">
        <title>Deep-cultivation of Planctomycetes and their phenomic and genomic characterization uncovers novel biology.</title>
        <authorList>
            <person name="Wiegand S."/>
            <person name="Jogler M."/>
            <person name="Boedeker C."/>
            <person name="Pinto D."/>
            <person name="Vollmers J."/>
            <person name="Rivas-Marin E."/>
            <person name="Kohn T."/>
            <person name="Peeters S.H."/>
            <person name="Heuer A."/>
            <person name="Rast P."/>
            <person name="Oberbeckmann S."/>
            <person name="Bunk B."/>
            <person name="Jeske O."/>
            <person name="Meyerdierks A."/>
            <person name="Storesund J.E."/>
            <person name="Kallscheuer N."/>
            <person name="Luecker S."/>
            <person name="Lage O.M."/>
            <person name="Pohl T."/>
            <person name="Merkel B.J."/>
            <person name="Hornburger P."/>
            <person name="Mueller R.-W."/>
            <person name="Bruemmer F."/>
            <person name="Labrenz M."/>
            <person name="Spormann A.M."/>
            <person name="Op den Camp H."/>
            <person name="Overmann J."/>
            <person name="Amann R."/>
            <person name="Jetten M.S.M."/>
            <person name="Mascher T."/>
            <person name="Medema M.H."/>
            <person name="Devos D.P."/>
            <person name="Kaster A.-K."/>
            <person name="Ovreas L."/>
            <person name="Rohde M."/>
            <person name="Galperin M.Y."/>
            <person name="Jogler C."/>
        </authorList>
    </citation>
    <scope>NUCLEOTIDE SEQUENCE [LARGE SCALE GENOMIC DNA]</scope>
    <source>
        <strain evidence="15 16">Spa11</strain>
    </source>
</reference>
<dbReference type="AlphaFoldDB" id="A0A518K6N6"/>
<comment type="similarity">
    <text evidence="3">Belongs to the DNA photolyase class-2 family.</text>
</comment>
<keyword evidence="7" id="KW-0227">DNA damage</keyword>
<evidence type="ECO:0000313" key="15">
    <source>
        <dbReference type="EMBL" id="QDV73463.1"/>
    </source>
</evidence>
<dbReference type="InterPro" id="IPR052219">
    <property type="entry name" value="Photolyase_Class-2"/>
</dbReference>
<comment type="cofactor">
    <cofactor evidence="2">
        <name>FAD</name>
        <dbReference type="ChEBI" id="CHEBI:57692"/>
    </cofactor>
</comment>
<feature type="domain" description="Photolyase/cryptochrome alpha/beta" evidence="14">
    <location>
        <begin position="29"/>
        <end position="162"/>
    </location>
</feature>
<proteinExistence type="inferred from homology"/>
<sequence>MPTIESAVPKIRLSSGHGERLVDVKADGDYILYWMTAFRRPRWNLALERAVDWARGLEKPLVVFEALRVDYRWACDRFHTVVAEGMRDNREAFADIDGVCYYPYLEPEPGAASGLLAAFAERACVVVGDDFPSFFLPAQARAARRAIGCRYELVDSNGLYPLRATDNVFSRAFDFRRQLHKDLLPHLSELPKPAPLQGTRLPSAQGVVDAIQKKWRPVQDADLEAPAKLIASLPIDHSVKPVEKEPGGYIAAGKALDRFMGKRFEVYGERRNQPEEDAASELSGYLHWGHLSAHEVFAAVAEHENWNPSKAAKKPTGAREGWWNMSPTAEAFLDELVTWREVGFNMTSKRRDYDRYESLPDWAQATLAEHAGDQRDPLYTLEELEGARTYDELWNASQRQLVREGRIHNYLRMLWGKKILEWSESPRAALDVMIELNNKYALDGRNPNSYSGIFWVLGRYDRAWGPERPIYGKIRYMTSENTARKVRVKDYVRRYAADAERSLFD</sequence>
<evidence type="ECO:0000256" key="5">
    <source>
        <dbReference type="ARBA" id="ARBA00014046"/>
    </source>
</evidence>
<keyword evidence="11 15" id="KW-0456">Lyase</keyword>
<evidence type="ECO:0000256" key="2">
    <source>
        <dbReference type="ARBA" id="ARBA00001974"/>
    </source>
</evidence>
<dbReference type="InterPro" id="IPR036134">
    <property type="entry name" value="Crypto/Photolyase_FAD-like_sf"/>
</dbReference>
<protein>
    <recommendedName>
        <fullName evidence="5">Deoxyribodipyrimidine photo-lyase</fullName>
        <ecNumber evidence="4">4.1.99.3</ecNumber>
    </recommendedName>
    <alternativeName>
        <fullName evidence="12">DNA photolyase</fullName>
    </alternativeName>
</protein>
<dbReference type="PANTHER" id="PTHR10211:SF0">
    <property type="entry name" value="DEOXYRIBODIPYRIMIDINE PHOTO-LYASE"/>
    <property type="match status" value="1"/>
</dbReference>
<dbReference type="PROSITE" id="PS51645">
    <property type="entry name" value="PHR_CRY_ALPHA_BETA"/>
    <property type="match status" value="1"/>
</dbReference>
<dbReference type="Proteomes" id="UP000316426">
    <property type="component" value="Chromosome"/>
</dbReference>
<dbReference type="EMBL" id="CP036349">
    <property type="protein sequence ID" value="QDV73463.1"/>
    <property type="molecule type" value="Genomic_DNA"/>
</dbReference>
<dbReference type="KEGG" id="bmei:Spa11_16590"/>
<comment type="catalytic activity">
    <reaction evidence="13">
        <text>cyclobutadipyrimidine (in DNA) = 2 pyrimidine residues (in DNA).</text>
        <dbReference type="EC" id="4.1.99.3"/>
    </reaction>
</comment>
<accession>A0A518K6N6</accession>
<keyword evidence="6" id="KW-0285">Flavoprotein</keyword>
<organism evidence="15 16">
    <name type="scientific">Botrimarina mediterranea</name>
    <dbReference type="NCBI Taxonomy" id="2528022"/>
    <lineage>
        <taxon>Bacteria</taxon>
        <taxon>Pseudomonadati</taxon>
        <taxon>Planctomycetota</taxon>
        <taxon>Planctomycetia</taxon>
        <taxon>Pirellulales</taxon>
        <taxon>Lacipirellulaceae</taxon>
        <taxon>Botrimarina</taxon>
    </lineage>
</organism>
<dbReference type="Gene3D" id="1.10.579.10">
    <property type="entry name" value="DNA Cyclobutane Dipyrimidine Photolyase, subunit A, domain 3"/>
    <property type="match status" value="1"/>
</dbReference>
<evidence type="ECO:0000256" key="9">
    <source>
        <dbReference type="ARBA" id="ARBA00023125"/>
    </source>
</evidence>
<evidence type="ECO:0000256" key="3">
    <source>
        <dbReference type="ARBA" id="ARBA00006409"/>
    </source>
</evidence>
<dbReference type="EC" id="4.1.99.3" evidence="4"/>
<dbReference type="SUPFAM" id="SSF48173">
    <property type="entry name" value="Cryptochrome/photolyase FAD-binding domain"/>
    <property type="match status" value="1"/>
</dbReference>